<evidence type="ECO:0000313" key="1">
    <source>
        <dbReference type="EMBL" id="MBD2196386.1"/>
    </source>
</evidence>
<sequence length="58" mass="6554">MRQSTSNLTVKISDDWYTLTASKQTPGNVGLPFGKPLRVYVPQPNLRGLRFLALTELY</sequence>
<keyword evidence="2" id="KW-1185">Reference proteome</keyword>
<proteinExistence type="predicted"/>
<name>A0ABR8A8S0_9CYAN</name>
<gene>
    <name evidence="1" type="ORF">H6G24_12880</name>
</gene>
<evidence type="ECO:0000313" key="2">
    <source>
        <dbReference type="Proteomes" id="UP000658514"/>
    </source>
</evidence>
<dbReference type="EMBL" id="JACJQH010000017">
    <property type="protein sequence ID" value="MBD2196386.1"/>
    <property type="molecule type" value="Genomic_DNA"/>
</dbReference>
<organism evidence="1 2">
    <name type="scientific">Calothrix parietina FACHB-288</name>
    <dbReference type="NCBI Taxonomy" id="2692896"/>
    <lineage>
        <taxon>Bacteria</taxon>
        <taxon>Bacillati</taxon>
        <taxon>Cyanobacteriota</taxon>
        <taxon>Cyanophyceae</taxon>
        <taxon>Nostocales</taxon>
        <taxon>Calotrichaceae</taxon>
        <taxon>Calothrix</taxon>
    </lineage>
</organism>
<protein>
    <submittedName>
        <fullName evidence="1">Uncharacterized protein</fullName>
    </submittedName>
</protein>
<accession>A0ABR8A8S0</accession>
<reference evidence="1 2" key="1">
    <citation type="journal article" date="2020" name="ISME J.">
        <title>Comparative genomics reveals insights into cyanobacterial evolution and habitat adaptation.</title>
        <authorList>
            <person name="Chen M.Y."/>
            <person name="Teng W.K."/>
            <person name="Zhao L."/>
            <person name="Hu C.X."/>
            <person name="Zhou Y.K."/>
            <person name="Han B.P."/>
            <person name="Song L.R."/>
            <person name="Shu W.S."/>
        </authorList>
    </citation>
    <scope>NUCLEOTIDE SEQUENCE [LARGE SCALE GENOMIC DNA]</scope>
    <source>
        <strain evidence="1 2">FACHB-288</strain>
    </source>
</reference>
<dbReference type="Proteomes" id="UP000658514">
    <property type="component" value="Unassembled WGS sequence"/>
</dbReference>
<comment type="caution">
    <text evidence="1">The sequence shown here is derived from an EMBL/GenBank/DDBJ whole genome shotgun (WGS) entry which is preliminary data.</text>
</comment>